<protein>
    <submittedName>
        <fullName evidence="1">Uncharacterized protein</fullName>
    </submittedName>
</protein>
<evidence type="ECO:0000313" key="1">
    <source>
        <dbReference type="EMBL" id="MDV0441413.1"/>
    </source>
</evidence>
<dbReference type="AlphaFoldDB" id="A0AAE4MCY6"/>
<accession>A0AAE4MCY6</accession>
<evidence type="ECO:0000313" key="2">
    <source>
        <dbReference type="Proteomes" id="UP001273136"/>
    </source>
</evidence>
<gene>
    <name evidence="1" type="ORF">McpAg1_05990</name>
</gene>
<reference evidence="1" key="1">
    <citation type="submission" date="2023-06" db="EMBL/GenBank/DDBJ databases">
        <title>Genome sequence of Methancorpusculaceae sp. Ag1.</title>
        <authorList>
            <person name="Protasov E."/>
            <person name="Platt K."/>
            <person name="Poehlein A."/>
            <person name="Daniel R."/>
            <person name="Brune A."/>
        </authorList>
    </citation>
    <scope>NUCLEOTIDE SEQUENCE</scope>
    <source>
        <strain evidence="1">Ag1</strain>
    </source>
</reference>
<dbReference type="Proteomes" id="UP001273136">
    <property type="component" value="Unassembled WGS sequence"/>
</dbReference>
<dbReference type="EMBL" id="JAWDKA010000003">
    <property type="protein sequence ID" value="MDV0441413.1"/>
    <property type="molecule type" value="Genomic_DNA"/>
</dbReference>
<proteinExistence type="predicted"/>
<organism evidence="1 2">
    <name type="scientific">Methanorbis furvi</name>
    <dbReference type="NCBI Taxonomy" id="3028299"/>
    <lineage>
        <taxon>Archaea</taxon>
        <taxon>Methanobacteriati</taxon>
        <taxon>Methanobacteriota</taxon>
        <taxon>Stenosarchaea group</taxon>
        <taxon>Methanomicrobia</taxon>
        <taxon>Methanomicrobiales</taxon>
        <taxon>Methanocorpusculaceae</taxon>
        <taxon>Methanorbis</taxon>
    </lineage>
</organism>
<sequence>MVCCFFADETATNGKVYSSINEFSHDNDTSANFIRYYVENTIVGREKEGEFYLMP</sequence>
<name>A0AAE4MCY6_9EURY</name>
<comment type="caution">
    <text evidence="1">The sequence shown here is derived from an EMBL/GenBank/DDBJ whole genome shotgun (WGS) entry which is preliminary data.</text>
</comment>
<keyword evidence="2" id="KW-1185">Reference proteome</keyword>